<sequence length="267" mass="29260">MYSLGMTKQPKAKTIMTYIDVLGHSTWTSISEKNADCVLLLHGGLNGSDTFTDVGDGLADKYRVGYFDRRGHGKTADTPEPFHYESMADETIAVLESIGGASHIVGWSDGGNIGLIVAMRRPDLVKRLVVIGANFKHEEVLGMGLDEDNPVTQMLTRRYMENSPDGPDHFAEFVNKSLVMWGAEPNMTVQDLSTISVPVLVMAGDDDAINLSHTCEMYESIPGAQLAIVPGSSHGLPLEKPETVVRIVDEFFSQKLPVETLIPIRRK</sequence>
<proteinExistence type="predicted"/>
<dbReference type="PANTHER" id="PTHR43798">
    <property type="entry name" value="MONOACYLGLYCEROL LIPASE"/>
    <property type="match status" value="1"/>
</dbReference>
<dbReference type="EMBL" id="CAFBNR010000054">
    <property type="protein sequence ID" value="CAB4965598.1"/>
    <property type="molecule type" value="Genomic_DNA"/>
</dbReference>
<protein>
    <submittedName>
        <fullName evidence="2">Unannotated protein</fullName>
    </submittedName>
</protein>
<accession>A0A6J7G9A6</accession>
<dbReference type="SUPFAM" id="SSF53474">
    <property type="entry name" value="alpha/beta-Hydrolases"/>
    <property type="match status" value="1"/>
</dbReference>
<dbReference type="EMBL" id="CAFBMJ010000038">
    <property type="protein sequence ID" value="CAB4901220.1"/>
    <property type="molecule type" value="Genomic_DNA"/>
</dbReference>
<dbReference type="InterPro" id="IPR029058">
    <property type="entry name" value="AB_hydrolase_fold"/>
</dbReference>
<dbReference type="AlphaFoldDB" id="A0A6J7G9A6"/>
<dbReference type="Gene3D" id="3.40.50.1820">
    <property type="entry name" value="alpha/beta hydrolase"/>
    <property type="match status" value="1"/>
</dbReference>
<evidence type="ECO:0000313" key="3">
    <source>
        <dbReference type="EMBL" id="CAB4965598.1"/>
    </source>
</evidence>
<reference evidence="2" key="1">
    <citation type="submission" date="2020-05" db="EMBL/GenBank/DDBJ databases">
        <authorList>
            <person name="Chiriac C."/>
            <person name="Salcher M."/>
            <person name="Ghai R."/>
            <person name="Kavagutti S V."/>
        </authorList>
    </citation>
    <scope>NUCLEOTIDE SEQUENCE</scope>
</reference>
<dbReference type="InterPro" id="IPR050266">
    <property type="entry name" value="AB_hydrolase_sf"/>
</dbReference>
<dbReference type="GO" id="GO:0047372">
    <property type="term" value="F:monoacylglycerol lipase activity"/>
    <property type="evidence" value="ECO:0007669"/>
    <property type="project" value="TreeGrafter"/>
</dbReference>
<organism evidence="2">
    <name type="scientific">freshwater metagenome</name>
    <dbReference type="NCBI Taxonomy" id="449393"/>
    <lineage>
        <taxon>unclassified sequences</taxon>
        <taxon>metagenomes</taxon>
        <taxon>ecological metagenomes</taxon>
    </lineage>
</organism>
<feature type="domain" description="AB hydrolase-1" evidence="1">
    <location>
        <begin position="38"/>
        <end position="246"/>
    </location>
</feature>
<gene>
    <name evidence="2" type="ORF">UFOPK3573_00656</name>
    <name evidence="3" type="ORF">UFOPK3879_01087</name>
</gene>
<dbReference type="PANTHER" id="PTHR43798:SF33">
    <property type="entry name" value="HYDROLASE, PUTATIVE (AFU_ORTHOLOGUE AFUA_2G14860)-RELATED"/>
    <property type="match status" value="1"/>
</dbReference>
<name>A0A6J7G9A6_9ZZZZ</name>
<dbReference type="GO" id="GO:0046464">
    <property type="term" value="P:acylglycerol catabolic process"/>
    <property type="evidence" value="ECO:0007669"/>
    <property type="project" value="TreeGrafter"/>
</dbReference>
<dbReference type="InterPro" id="IPR000073">
    <property type="entry name" value="AB_hydrolase_1"/>
</dbReference>
<evidence type="ECO:0000259" key="1">
    <source>
        <dbReference type="Pfam" id="PF12697"/>
    </source>
</evidence>
<dbReference type="GO" id="GO:0016020">
    <property type="term" value="C:membrane"/>
    <property type="evidence" value="ECO:0007669"/>
    <property type="project" value="TreeGrafter"/>
</dbReference>
<evidence type="ECO:0000313" key="2">
    <source>
        <dbReference type="EMBL" id="CAB4901220.1"/>
    </source>
</evidence>
<dbReference type="Pfam" id="PF12697">
    <property type="entry name" value="Abhydrolase_6"/>
    <property type="match status" value="1"/>
</dbReference>